<dbReference type="Proteomes" id="UP000530660">
    <property type="component" value="Unassembled WGS sequence"/>
</dbReference>
<dbReference type="SUPFAM" id="SSF54534">
    <property type="entry name" value="FKBP-like"/>
    <property type="match status" value="1"/>
</dbReference>
<dbReference type="Gene3D" id="3.10.50.40">
    <property type="match status" value="1"/>
</dbReference>
<comment type="caution">
    <text evidence="7">The sequence shown here is derived from an EMBL/GenBank/DDBJ whole genome shotgun (WGS) entry which is preliminary data.</text>
</comment>
<evidence type="ECO:0000256" key="1">
    <source>
        <dbReference type="ARBA" id="ARBA00000971"/>
    </source>
</evidence>
<gene>
    <name evidence="7" type="primary">FKBP15_2</name>
    <name evidence="7" type="ORF">F1559_001172</name>
</gene>
<dbReference type="GO" id="GO:0003755">
    <property type="term" value="F:peptidyl-prolyl cis-trans isomerase activity"/>
    <property type="evidence" value="ECO:0007669"/>
    <property type="project" value="UniProtKB-KW"/>
</dbReference>
<evidence type="ECO:0000256" key="5">
    <source>
        <dbReference type="PROSITE-ProRule" id="PRU00277"/>
    </source>
</evidence>
<keyword evidence="3 5" id="KW-0697">Rotamase</keyword>
<name>A0A7J7IDW4_9RHOD</name>
<evidence type="ECO:0000259" key="6">
    <source>
        <dbReference type="PROSITE" id="PS50059"/>
    </source>
</evidence>
<dbReference type="PANTHER" id="PTHR43811">
    <property type="entry name" value="FKBP-TYPE PEPTIDYL-PROLYL CIS-TRANS ISOMERASE FKPA"/>
    <property type="match status" value="1"/>
</dbReference>
<reference evidence="7 8" key="1">
    <citation type="journal article" date="2020" name="J. Phycol.">
        <title>Comparative genome analysis reveals Cyanidiococcus gen. nov., a new extremophilic red algal genus sister to Cyanidioschyzon (Cyanidioschyzonaceae, Rhodophyta).</title>
        <authorList>
            <person name="Liu S.-L."/>
            <person name="Chiang Y.-R."/>
            <person name="Yoon H.S."/>
            <person name="Fu H.-Y."/>
        </authorList>
    </citation>
    <scope>NUCLEOTIDE SEQUENCE [LARGE SCALE GENOMIC DNA]</scope>
    <source>
        <strain evidence="7 8">THAL066</strain>
    </source>
</reference>
<feature type="domain" description="PPIase FKBP-type" evidence="6">
    <location>
        <begin position="109"/>
        <end position="201"/>
    </location>
</feature>
<dbReference type="PANTHER" id="PTHR43811:SF19">
    <property type="entry name" value="39 KDA FK506-BINDING NUCLEAR PROTEIN"/>
    <property type="match status" value="1"/>
</dbReference>
<evidence type="ECO:0000313" key="8">
    <source>
        <dbReference type="Proteomes" id="UP000530660"/>
    </source>
</evidence>
<evidence type="ECO:0000256" key="4">
    <source>
        <dbReference type="ARBA" id="ARBA00023235"/>
    </source>
</evidence>
<evidence type="ECO:0000256" key="3">
    <source>
        <dbReference type="ARBA" id="ARBA00023110"/>
    </source>
</evidence>
<dbReference type="EMBL" id="VWRR01000015">
    <property type="protein sequence ID" value="KAF6001218.1"/>
    <property type="molecule type" value="Genomic_DNA"/>
</dbReference>
<accession>A0A7J7IDW4</accession>
<proteinExistence type="predicted"/>
<dbReference type="OrthoDB" id="77911at2759"/>
<keyword evidence="8" id="KW-1185">Reference proteome</keyword>
<dbReference type="Pfam" id="PF00254">
    <property type="entry name" value="FKBP_C"/>
    <property type="match status" value="1"/>
</dbReference>
<dbReference type="AlphaFoldDB" id="A0A7J7IDW4"/>
<comment type="catalytic activity">
    <reaction evidence="1 5">
        <text>[protein]-peptidylproline (omega=180) = [protein]-peptidylproline (omega=0)</text>
        <dbReference type="Rhea" id="RHEA:16237"/>
        <dbReference type="Rhea" id="RHEA-COMP:10747"/>
        <dbReference type="Rhea" id="RHEA-COMP:10748"/>
        <dbReference type="ChEBI" id="CHEBI:83833"/>
        <dbReference type="ChEBI" id="CHEBI:83834"/>
        <dbReference type="EC" id="5.2.1.8"/>
    </reaction>
</comment>
<dbReference type="InterPro" id="IPR001179">
    <property type="entry name" value="PPIase_FKBP_dom"/>
</dbReference>
<evidence type="ECO:0000256" key="2">
    <source>
        <dbReference type="ARBA" id="ARBA00013194"/>
    </source>
</evidence>
<dbReference type="EC" id="5.2.1.8" evidence="2 5"/>
<dbReference type="PROSITE" id="PS50059">
    <property type="entry name" value="FKBP_PPIASE"/>
    <property type="match status" value="1"/>
</dbReference>
<organism evidence="7 8">
    <name type="scientific">Cyanidiococcus yangmingshanensis</name>
    <dbReference type="NCBI Taxonomy" id="2690220"/>
    <lineage>
        <taxon>Eukaryota</taxon>
        <taxon>Rhodophyta</taxon>
        <taxon>Bangiophyceae</taxon>
        <taxon>Cyanidiales</taxon>
        <taxon>Cyanidiaceae</taxon>
        <taxon>Cyanidiococcus</taxon>
    </lineage>
</organism>
<evidence type="ECO:0000313" key="7">
    <source>
        <dbReference type="EMBL" id="KAF6001218.1"/>
    </source>
</evidence>
<keyword evidence="4 5" id="KW-0413">Isomerase</keyword>
<sequence length="219" mass="24216">MFILGGKPGISIGQEDARCQVSGFRERKRSLVVGRRARALSLRWRARLHVSLSLNRRQVLQLVAAQALFWGTFVVRQSSLGAVEANGTATLPFPVQELQKGTGPTPQVGDLVGIRFRGTYNGRVFDDIMKSPVPYYMRVGSGSLLKGIEEAVKRMHVGDYWRLELPPAYAFGNKGRRASPGTPAIPPNATLVYEIRLDELPGREQELLEVTGGDLRETD</sequence>
<dbReference type="InterPro" id="IPR046357">
    <property type="entry name" value="PPIase_dom_sf"/>
</dbReference>
<protein>
    <recommendedName>
        <fullName evidence="2 5">peptidylprolyl isomerase</fullName>
        <ecNumber evidence="2 5">5.2.1.8</ecNumber>
    </recommendedName>
</protein>